<evidence type="ECO:0000256" key="3">
    <source>
        <dbReference type="ARBA" id="ARBA00022448"/>
    </source>
</evidence>
<comment type="similarity">
    <text evidence="2 7">Belongs to the purine-cytosine permease (2.A.39) family.</text>
</comment>
<feature type="transmembrane region" description="Helical" evidence="8">
    <location>
        <begin position="74"/>
        <end position="95"/>
    </location>
</feature>
<reference evidence="10" key="1">
    <citation type="submission" date="2017-12" db="EMBL/GenBank/DDBJ databases">
        <title>Draft genome sequence of Telmatospirillum siberiense 26-4b1T, an acidotolerant peatland alphaproteobacterium potentially involved in sulfur cycling.</title>
        <authorList>
            <person name="Hausmann B."/>
            <person name="Pjevac P."/>
            <person name="Schreck K."/>
            <person name="Herbold C.W."/>
            <person name="Daims H."/>
            <person name="Wagner M."/>
            <person name="Pester M."/>
            <person name="Loy A."/>
        </authorList>
    </citation>
    <scope>NUCLEOTIDE SEQUENCE [LARGE SCALE GENOMIC DNA]</scope>
    <source>
        <strain evidence="10">26-4b1</strain>
    </source>
</reference>
<proteinExistence type="inferred from homology"/>
<comment type="subcellular location">
    <subcellularLocation>
        <location evidence="1">Membrane</location>
        <topology evidence="1">Multi-pass membrane protein</topology>
    </subcellularLocation>
</comment>
<keyword evidence="6 7" id="KW-0472">Membrane</keyword>
<keyword evidence="3 7" id="KW-0813">Transport</keyword>
<evidence type="ECO:0000256" key="1">
    <source>
        <dbReference type="ARBA" id="ARBA00004141"/>
    </source>
</evidence>
<evidence type="ECO:0000256" key="2">
    <source>
        <dbReference type="ARBA" id="ARBA00008974"/>
    </source>
</evidence>
<feature type="transmembrane region" description="Helical" evidence="8">
    <location>
        <begin position="147"/>
        <end position="167"/>
    </location>
</feature>
<dbReference type="GO" id="GO:0005886">
    <property type="term" value="C:plasma membrane"/>
    <property type="evidence" value="ECO:0007669"/>
    <property type="project" value="TreeGrafter"/>
</dbReference>
<feature type="transmembrane region" description="Helical" evidence="8">
    <location>
        <begin position="328"/>
        <end position="351"/>
    </location>
</feature>
<keyword evidence="5 8" id="KW-1133">Transmembrane helix</keyword>
<evidence type="ECO:0000256" key="6">
    <source>
        <dbReference type="ARBA" id="ARBA00023136"/>
    </source>
</evidence>
<dbReference type="Pfam" id="PF02133">
    <property type="entry name" value="Transp_cyt_pur"/>
    <property type="match status" value="1"/>
</dbReference>
<dbReference type="InterPro" id="IPR026030">
    <property type="entry name" value="Pur-cyt_permease_Fcy2/21/22"/>
</dbReference>
<feature type="transmembrane region" description="Helical" evidence="8">
    <location>
        <begin position="219"/>
        <end position="240"/>
    </location>
</feature>
<keyword evidence="10" id="KW-1185">Reference proteome</keyword>
<keyword evidence="4 8" id="KW-0812">Transmembrane</keyword>
<gene>
    <name evidence="9" type="ORF">CWS72_10015</name>
</gene>
<evidence type="ECO:0000313" key="10">
    <source>
        <dbReference type="Proteomes" id="UP000233293"/>
    </source>
</evidence>
<dbReference type="EMBL" id="PIUM01000009">
    <property type="protein sequence ID" value="PKU24670.1"/>
    <property type="molecule type" value="Genomic_DNA"/>
</dbReference>
<sequence length="508" mass="53362">MTGGLFVVQIRTDRFDFSRSTDVLARGNGRISRVMEAASSVAASALGLDRVGRVETRGVDFIPESERRSRPRDLAWVFFGGQLCYGSILVGSLPVAWGLSWWGAFSSILVGSLLGSLGFAVLAMIGPKAGTNATVTSCAFFGIRGRYVGSLITQVITLGFFALQLWVSTPPLVAAAARLWNTPADAVALTIGLAVVTGLVLLVNALGHATLVLLAKLTAVTNVFSMAALVVCAASAFTGAPADSGYLLGGFWPTWALSTMMAISNAISYAPFASDYTRYMPARTCGRALFGWGLFGMVTGTVVSLSCGAFIALALAGGGEVLSRMVAVLPLALVLPVILVGLIGNVTNAGLNAYNGTLDLHALLWRLRRVQVSFLFGGVGIVLGWLGLVVFDMTSSTEALCSLVTVLVTPWIAINVLGYWRAGGRFAVADLQAFEGRRGAYWYQGGYNLRAILAWVVGVVVGLLFVGTDIFTGPLANLADGVDLSFLSSAAVSSLLYLLMTAKAADPR</sequence>
<dbReference type="GO" id="GO:0022857">
    <property type="term" value="F:transmembrane transporter activity"/>
    <property type="evidence" value="ECO:0007669"/>
    <property type="project" value="InterPro"/>
</dbReference>
<feature type="transmembrane region" description="Helical" evidence="8">
    <location>
        <begin position="372"/>
        <end position="391"/>
    </location>
</feature>
<evidence type="ECO:0000256" key="7">
    <source>
        <dbReference type="PIRNR" id="PIRNR002744"/>
    </source>
</evidence>
<feature type="transmembrane region" description="Helical" evidence="8">
    <location>
        <begin position="447"/>
        <end position="466"/>
    </location>
</feature>
<feature type="transmembrane region" description="Helical" evidence="8">
    <location>
        <begin position="101"/>
        <end position="126"/>
    </location>
</feature>
<dbReference type="PIRSF" id="PIRSF002744">
    <property type="entry name" value="Pur-cyt_permease"/>
    <property type="match status" value="1"/>
</dbReference>
<comment type="caution">
    <text evidence="9">The sequence shown here is derived from an EMBL/GenBank/DDBJ whole genome shotgun (WGS) entry which is preliminary data.</text>
</comment>
<dbReference type="Proteomes" id="UP000233293">
    <property type="component" value="Unassembled WGS sequence"/>
</dbReference>
<feature type="transmembrane region" description="Helical" evidence="8">
    <location>
        <begin position="187"/>
        <end position="207"/>
    </location>
</feature>
<accession>A0A2N3PW98</accession>
<dbReference type="AlphaFoldDB" id="A0A2N3PW98"/>
<dbReference type="Gene3D" id="1.10.4160.10">
    <property type="entry name" value="Hydantoin permease"/>
    <property type="match status" value="1"/>
</dbReference>
<organism evidence="9 10">
    <name type="scientific">Telmatospirillum siberiense</name>
    <dbReference type="NCBI Taxonomy" id="382514"/>
    <lineage>
        <taxon>Bacteria</taxon>
        <taxon>Pseudomonadati</taxon>
        <taxon>Pseudomonadota</taxon>
        <taxon>Alphaproteobacteria</taxon>
        <taxon>Rhodospirillales</taxon>
        <taxon>Rhodospirillaceae</taxon>
        <taxon>Telmatospirillum</taxon>
    </lineage>
</organism>
<evidence type="ECO:0000256" key="8">
    <source>
        <dbReference type="SAM" id="Phobius"/>
    </source>
</evidence>
<protein>
    <submittedName>
        <fullName evidence="9">Nitrate reductase</fullName>
    </submittedName>
</protein>
<feature type="transmembrane region" description="Helical" evidence="8">
    <location>
        <begin position="292"/>
        <end position="316"/>
    </location>
</feature>
<evidence type="ECO:0000313" key="9">
    <source>
        <dbReference type="EMBL" id="PKU24670.1"/>
    </source>
</evidence>
<evidence type="ECO:0000256" key="4">
    <source>
        <dbReference type="ARBA" id="ARBA00022692"/>
    </source>
</evidence>
<evidence type="ECO:0000256" key="5">
    <source>
        <dbReference type="ARBA" id="ARBA00022989"/>
    </source>
</evidence>
<name>A0A2N3PW98_9PROT</name>
<feature type="transmembrane region" description="Helical" evidence="8">
    <location>
        <begin position="397"/>
        <end position="420"/>
    </location>
</feature>
<dbReference type="PANTHER" id="PTHR31806">
    <property type="entry name" value="PURINE-CYTOSINE PERMEASE FCY2-RELATED"/>
    <property type="match status" value="1"/>
</dbReference>
<feature type="transmembrane region" description="Helical" evidence="8">
    <location>
        <begin position="486"/>
        <end position="505"/>
    </location>
</feature>
<dbReference type="InterPro" id="IPR001248">
    <property type="entry name" value="Pur-cyt_permease"/>
</dbReference>
<feature type="transmembrane region" description="Helical" evidence="8">
    <location>
        <begin position="252"/>
        <end position="272"/>
    </location>
</feature>
<dbReference type="PANTHER" id="PTHR31806:SF1">
    <property type="entry name" value="PURINE-CYTOSINE PERMEASE FCY2-RELATED"/>
    <property type="match status" value="1"/>
</dbReference>